<dbReference type="OrthoDB" id="9772349at2"/>
<sequence length="353" mass="40414">MKILIIQQKMIGDVLTSSILFEALRKNYPDAELHYLIYPHTRPVIENNPVIDKVIEYDHTSNKSPVNFISFLQKLRKENYTVVIDVYSKISTGILSFLSTADMRIGYKKPYTHFFYSHVFNQNIQEKSSAGIAIEKRLQLLSPLKGNFSSEFKPQIYLTENEKLKAKKQLTNAGLLEGKPLFMISVLGSSIEKTYPPEYLAVLLDHIVEFTNGNLIFNYIPSQEEKALNIYRLCAPVTQKAIHLNILGESLREFMALTSYCTALIGNEGGAVNMAKALNIPTFAIFSPSVKKQNWSVYDDGISQVSVHLEDFMPEDFKQCSKKEIRKKTSFLYEKFKPQYIIPGLNKFLKRLK</sequence>
<dbReference type="GO" id="GO:0008713">
    <property type="term" value="F:ADP-heptose-lipopolysaccharide heptosyltransferase activity"/>
    <property type="evidence" value="ECO:0007669"/>
    <property type="project" value="TreeGrafter"/>
</dbReference>
<dbReference type="CDD" id="cd03789">
    <property type="entry name" value="GT9_LPS_heptosyltransferase"/>
    <property type="match status" value="1"/>
</dbReference>
<evidence type="ECO:0000256" key="2">
    <source>
        <dbReference type="ARBA" id="ARBA00022679"/>
    </source>
</evidence>
<reference evidence="3 4" key="1">
    <citation type="submission" date="2015-10" db="EMBL/GenBank/DDBJ databases">
        <title>Draft genome sequence of Salegentibacter salinarum KCTC 12975.</title>
        <authorList>
            <person name="Lin W."/>
            <person name="Zheng Q."/>
        </authorList>
    </citation>
    <scope>NUCLEOTIDE SEQUENCE [LARGE SCALE GENOMIC DNA]</scope>
    <source>
        <strain evidence="3 4">KCTC 12975</strain>
    </source>
</reference>
<accession>A0A2N0TU71</accession>
<evidence type="ECO:0000313" key="4">
    <source>
        <dbReference type="Proteomes" id="UP000232673"/>
    </source>
</evidence>
<dbReference type="PANTHER" id="PTHR30160">
    <property type="entry name" value="TETRAACYLDISACCHARIDE 4'-KINASE-RELATED"/>
    <property type="match status" value="1"/>
</dbReference>
<dbReference type="SUPFAM" id="SSF53756">
    <property type="entry name" value="UDP-Glycosyltransferase/glycogen phosphorylase"/>
    <property type="match status" value="1"/>
</dbReference>
<dbReference type="RefSeq" id="WP_079711925.1">
    <property type="nucleotide sequence ID" value="NZ_FUZC01000002.1"/>
</dbReference>
<protein>
    <submittedName>
        <fullName evidence="3">Glycosyltransferase</fullName>
    </submittedName>
</protein>
<dbReference type="GO" id="GO:0009244">
    <property type="term" value="P:lipopolysaccharide core region biosynthetic process"/>
    <property type="evidence" value="ECO:0007669"/>
    <property type="project" value="TreeGrafter"/>
</dbReference>
<keyword evidence="2 3" id="KW-0808">Transferase</keyword>
<gene>
    <name evidence="3" type="ORF">APR41_03840</name>
</gene>
<name>A0A2N0TU71_9FLAO</name>
<dbReference type="Gene3D" id="3.40.50.2000">
    <property type="entry name" value="Glycogen Phosphorylase B"/>
    <property type="match status" value="2"/>
</dbReference>
<evidence type="ECO:0000313" key="3">
    <source>
        <dbReference type="EMBL" id="PKD18293.1"/>
    </source>
</evidence>
<evidence type="ECO:0000256" key="1">
    <source>
        <dbReference type="ARBA" id="ARBA00022676"/>
    </source>
</evidence>
<dbReference type="Proteomes" id="UP000232673">
    <property type="component" value="Unassembled WGS sequence"/>
</dbReference>
<dbReference type="InterPro" id="IPR002201">
    <property type="entry name" value="Glyco_trans_9"/>
</dbReference>
<dbReference type="STRING" id="447422.SAMN05660903_00785"/>
<proteinExistence type="predicted"/>
<dbReference type="InterPro" id="IPR051199">
    <property type="entry name" value="LPS_LOS_Heptosyltrfase"/>
</dbReference>
<keyword evidence="1" id="KW-0328">Glycosyltransferase</keyword>
<dbReference type="EMBL" id="LKTS01000023">
    <property type="protein sequence ID" value="PKD18293.1"/>
    <property type="molecule type" value="Genomic_DNA"/>
</dbReference>
<keyword evidence="4" id="KW-1185">Reference proteome</keyword>
<dbReference type="Pfam" id="PF01075">
    <property type="entry name" value="Glyco_transf_9"/>
    <property type="match status" value="1"/>
</dbReference>
<dbReference type="AlphaFoldDB" id="A0A2N0TU71"/>
<dbReference type="PANTHER" id="PTHR30160:SF7">
    <property type="entry name" value="ADP-HEPTOSE--LPS HEPTOSYLTRANSFERASE 2"/>
    <property type="match status" value="1"/>
</dbReference>
<organism evidence="3 4">
    <name type="scientific">Salegentibacter salinarum</name>
    <dbReference type="NCBI Taxonomy" id="447422"/>
    <lineage>
        <taxon>Bacteria</taxon>
        <taxon>Pseudomonadati</taxon>
        <taxon>Bacteroidota</taxon>
        <taxon>Flavobacteriia</taxon>
        <taxon>Flavobacteriales</taxon>
        <taxon>Flavobacteriaceae</taxon>
        <taxon>Salegentibacter</taxon>
    </lineage>
</organism>
<comment type="caution">
    <text evidence="3">The sequence shown here is derived from an EMBL/GenBank/DDBJ whole genome shotgun (WGS) entry which is preliminary data.</text>
</comment>
<dbReference type="GO" id="GO:0005829">
    <property type="term" value="C:cytosol"/>
    <property type="evidence" value="ECO:0007669"/>
    <property type="project" value="TreeGrafter"/>
</dbReference>